<dbReference type="PATRIC" id="fig|1076.23.peg.5089"/>
<evidence type="ECO:0000313" key="1">
    <source>
        <dbReference type="EMBL" id="KIZ39031.1"/>
    </source>
</evidence>
<dbReference type="EMBL" id="JXXE01000469">
    <property type="protein sequence ID" value="KIZ39031.1"/>
    <property type="molecule type" value="Genomic_DNA"/>
</dbReference>
<name>A0A0D7EEG3_RHOPL</name>
<organism evidence="1 2">
    <name type="scientific">Rhodopseudomonas palustris</name>
    <dbReference type="NCBI Taxonomy" id="1076"/>
    <lineage>
        <taxon>Bacteria</taxon>
        <taxon>Pseudomonadati</taxon>
        <taxon>Pseudomonadota</taxon>
        <taxon>Alphaproteobacteria</taxon>
        <taxon>Hyphomicrobiales</taxon>
        <taxon>Nitrobacteraceae</taxon>
        <taxon>Rhodopseudomonas</taxon>
    </lineage>
</organism>
<proteinExistence type="predicted"/>
<sequence>MKIAVATKDWATITGHAGQTPRWLVYDLSQQRAGQPLPEPARIELTKEQLPHYFKDDGPHPLDGVEIILASSAGDGYVRHMKKRGADVMLTGETNPARAIDRLVAGETLPDQRFDITTSLCRLRDLFSRH</sequence>
<dbReference type="SUPFAM" id="SSF53146">
    <property type="entry name" value="Nitrogenase accessory factor-like"/>
    <property type="match status" value="1"/>
</dbReference>
<comment type="caution">
    <text evidence="1">The sequence shown here is derived from an EMBL/GenBank/DDBJ whole genome shotgun (WGS) entry which is preliminary data.</text>
</comment>
<dbReference type="Proteomes" id="UP000032515">
    <property type="component" value="Unassembled WGS sequence"/>
</dbReference>
<evidence type="ECO:0000313" key="2">
    <source>
        <dbReference type="Proteomes" id="UP000032515"/>
    </source>
</evidence>
<dbReference type="AlphaFoldDB" id="A0A0D7EEG3"/>
<dbReference type="OrthoDB" id="9797941at2"/>
<dbReference type="RefSeq" id="WP_044415495.1">
    <property type="nucleotide sequence ID" value="NZ_JXXE01000469.1"/>
</dbReference>
<accession>A0A0D7EEG3</accession>
<dbReference type="STRING" id="1421013.GCA_000504425_00672"/>
<evidence type="ECO:0008006" key="3">
    <source>
        <dbReference type="Google" id="ProtNLM"/>
    </source>
</evidence>
<protein>
    <recommendedName>
        <fullName evidence="3">Dinitrogenase iron-molybdenum cofactor biosynthesis domain-containing protein</fullName>
    </recommendedName>
</protein>
<dbReference type="InterPro" id="IPR036105">
    <property type="entry name" value="DiNase_FeMo-co_biosyn_sf"/>
</dbReference>
<dbReference type="Gene3D" id="3.30.420.130">
    <property type="entry name" value="Dinitrogenase iron-molybdenum cofactor biosynthesis domain"/>
    <property type="match status" value="1"/>
</dbReference>
<gene>
    <name evidence="1" type="ORF">OO17_21690</name>
</gene>
<reference evidence="1 2" key="1">
    <citation type="submission" date="2014-11" db="EMBL/GenBank/DDBJ databases">
        <title>Genomics and ecophysiology of heterotrophic nitrogen fixing bacteria isolated from estuarine surface water.</title>
        <authorList>
            <person name="Bentzon-Tilia M."/>
            <person name="Severin I."/>
            <person name="Hansen L.H."/>
            <person name="Riemann L."/>
        </authorList>
    </citation>
    <scope>NUCLEOTIDE SEQUENCE [LARGE SCALE GENOMIC DNA]</scope>
    <source>
        <strain evidence="1 2">BAL398</strain>
    </source>
</reference>